<dbReference type="InterPro" id="IPR029063">
    <property type="entry name" value="SAM-dependent_MTases_sf"/>
</dbReference>
<dbReference type="GO" id="GO:0008168">
    <property type="term" value="F:methyltransferase activity"/>
    <property type="evidence" value="ECO:0007669"/>
    <property type="project" value="UniProtKB-KW"/>
</dbReference>
<keyword evidence="3" id="KW-1185">Reference proteome</keyword>
<accession>A0AAW0R9R8</accession>
<reference evidence="2 3" key="1">
    <citation type="submission" date="2023-01" db="EMBL/GenBank/DDBJ databases">
        <title>Analysis of 21 Apiospora genomes using comparative genomics revels a genus with tremendous synthesis potential of carbohydrate active enzymes and secondary metabolites.</title>
        <authorList>
            <person name="Sorensen T."/>
        </authorList>
    </citation>
    <scope>NUCLEOTIDE SEQUENCE [LARGE SCALE GENOMIC DNA]</scope>
    <source>
        <strain evidence="2 3">CBS 117206</strain>
    </source>
</reference>
<dbReference type="GO" id="GO:0032259">
    <property type="term" value="P:methylation"/>
    <property type="evidence" value="ECO:0007669"/>
    <property type="project" value="UniProtKB-KW"/>
</dbReference>
<proteinExistence type="inferred from homology"/>
<evidence type="ECO:0000313" key="3">
    <source>
        <dbReference type="Proteomes" id="UP001392437"/>
    </source>
</evidence>
<gene>
    <name evidence="2" type="ORF">PG999_002921</name>
</gene>
<dbReference type="CDD" id="cd02440">
    <property type="entry name" value="AdoMet_MTases"/>
    <property type="match status" value="2"/>
</dbReference>
<dbReference type="Proteomes" id="UP001392437">
    <property type="component" value="Unassembled WGS sequence"/>
</dbReference>
<keyword evidence="2" id="KW-0808">Transferase</keyword>
<dbReference type="AlphaFoldDB" id="A0AAW0R9R8"/>
<dbReference type="PANTHER" id="PTHR43591">
    <property type="entry name" value="METHYLTRANSFERASE"/>
    <property type="match status" value="1"/>
</dbReference>
<dbReference type="Pfam" id="PF13489">
    <property type="entry name" value="Methyltransf_23"/>
    <property type="match status" value="2"/>
</dbReference>
<comment type="similarity">
    <text evidence="1">Belongs to the methyltransferase superfamily. LaeA methyltransferase family.</text>
</comment>
<dbReference type="Gene3D" id="3.40.50.150">
    <property type="entry name" value="Vaccinia Virus protein VP39"/>
    <property type="match status" value="2"/>
</dbReference>
<protein>
    <submittedName>
        <fullName evidence="2">S-adenosyl-L-methionine-dependent methyltransferase</fullName>
    </submittedName>
</protein>
<keyword evidence="2" id="KW-0489">Methyltransferase</keyword>
<organism evidence="2 3">
    <name type="scientific">Apiospora kogelbergensis</name>
    <dbReference type="NCBI Taxonomy" id="1337665"/>
    <lineage>
        <taxon>Eukaryota</taxon>
        <taxon>Fungi</taxon>
        <taxon>Dikarya</taxon>
        <taxon>Ascomycota</taxon>
        <taxon>Pezizomycotina</taxon>
        <taxon>Sordariomycetes</taxon>
        <taxon>Xylariomycetidae</taxon>
        <taxon>Amphisphaeriales</taxon>
        <taxon>Apiosporaceae</taxon>
        <taxon>Apiospora</taxon>
    </lineage>
</organism>
<evidence type="ECO:0000313" key="2">
    <source>
        <dbReference type="EMBL" id="KAK8130541.1"/>
    </source>
</evidence>
<name>A0AAW0R9R8_9PEZI</name>
<comment type="caution">
    <text evidence="2">The sequence shown here is derived from an EMBL/GenBank/DDBJ whole genome shotgun (WGS) entry which is preliminary data.</text>
</comment>
<evidence type="ECO:0000256" key="1">
    <source>
        <dbReference type="ARBA" id="ARBA00038158"/>
    </source>
</evidence>
<dbReference type="EMBL" id="JAQQWP010000002">
    <property type="protein sequence ID" value="KAK8130541.1"/>
    <property type="molecule type" value="Genomic_DNA"/>
</dbReference>
<dbReference type="SUPFAM" id="SSF53335">
    <property type="entry name" value="S-adenosyl-L-methionine-dependent methyltransferases"/>
    <property type="match status" value="2"/>
</dbReference>
<dbReference type="PANTHER" id="PTHR43591:SF102">
    <property type="entry name" value="S-ADENOSYL-L-METHIONINE-DEPENDENT METHYLTRANSFERASE"/>
    <property type="match status" value="1"/>
</dbReference>
<sequence length="716" mass="80392">MRPMPVDGSTANEVSSSRQPFAGFGNYAGTSAEPLLPAQGYQGQAPVFQEPGYNPTQGQAGAATMGGYRIAEAHVMSSDAGGGDGYVFNHKAAQPPAVPRQHQLFDPATPRHLQPPSHILESRPGDFRRHGTSPITVWQPHEFLPEDFPEPDPAYVAPGPDHPLRVSSPRLPAEAYIPADVFRETNGTSIVEPESVQAENGRLYNGYREGKYLLPNDPAEQDRLDLQHQGLKTLLSDRLYLAPIQHPKHVLDLATGTGIWPIEFAELFPDAQIVGTDLSQIQPEHRPTNVTFVREDSEEEWCYDVKFDYIHARAVFSCFDNPKGVMEKAFANMNPGGYIEYLDFIGVSGCLDGSIQGTSLEKIGVYCTKGASVSGRDLLVASHYKQWLEEVGFVDVVERKFAWPYGSWAKSPRLKLAGLFCQRDFYDGFAGMAHVMLKRAGLSREEIERYIPEVRENLIDPAIHAYVPVPGVVSPTEIPASQSGIPPEARIPADIYPRAHPESRVIGTDLSKIQPENTPANVEFIRDDAEEPWEFGPTTKFDYVHLRAVFSCFDDPKFVMRQAFENMSPRGWIEYMDGTVNVASMDGTVEANWLTGYRPIILTGTTLQRWGDLMREGFALRRRDVDVTRHYKLWLEEAGFVDVHERKFAAPMGTWCKDERLKHIGRMFQRNLYDNIRGIVYRVMDTLGYTGEQIDEFADKFRADLVNPHIHGYMPM</sequence>